<gene>
    <name evidence="9" type="primary">atpC</name>
    <name evidence="13" type="ORF">FHQ18_04900</name>
</gene>
<comment type="function">
    <text evidence="1 9">Produces ATP from ADP in the presence of a proton gradient across the membrane.</text>
</comment>
<keyword evidence="9" id="KW-1003">Cell membrane</keyword>
<keyword evidence="7 9" id="KW-0139">CF(1)</keyword>
<feature type="domain" description="ATP synthase F1 complex delta/epsilon subunit N-terminal" evidence="12">
    <location>
        <begin position="5"/>
        <end position="83"/>
    </location>
</feature>
<dbReference type="InterPro" id="IPR020546">
    <property type="entry name" value="ATP_synth_F1_dsu/esu_N"/>
</dbReference>
<dbReference type="PANTHER" id="PTHR13822">
    <property type="entry name" value="ATP SYNTHASE DELTA/EPSILON CHAIN"/>
    <property type="match status" value="1"/>
</dbReference>
<comment type="subunit">
    <text evidence="9 10">F-type ATPases have 2 components, CF(1) - the catalytic core - and CF(0) - the membrane proton channel. CF(1) has five subunits: alpha(3), beta(3), gamma(1), delta(1), epsilon(1). CF(0) has three main subunits: a, b and c.</text>
</comment>
<dbReference type="CDD" id="cd12152">
    <property type="entry name" value="F1-ATPase_delta"/>
    <property type="match status" value="1"/>
</dbReference>
<dbReference type="GO" id="GO:0005524">
    <property type="term" value="F:ATP binding"/>
    <property type="evidence" value="ECO:0007669"/>
    <property type="project" value="UniProtKB-UniRule"/>
</dbReference>
<keyword evidence="6 9" id="KW-0472">Membrane</keyword>
<dbReference type="HAMAP" id="MF_00530">
    <property type="entry name" value="ATP_synth_epsil_bac"/>
    <property type="match status" value="1"/>
</dbReference>
<comment type="similarity">
    <text evidence="3 9 10">Belongs to the ATPase epsilon chain family.</text>
</comment>
<dbReference type="RefSeq" id="WP_149266052.1">
    <property type="nucleotide sequence ID" value="NZ_VFJB01000004.1"/>
</dbReference>
<keyword evidence="14" id="KW-1185">Reference proteome</keyword>
<comment type="caution">
    <text evidence="13">The sequence shown here is derived from an EMBL/GenBank/DDBJ whole genome shotgun (WGS) entry which is preliminary data.</text>
</comment>
<dbReference type="GO" id="GO:0046933">
    <property type="term" value="F:proton-transporting ATP synthase activity, rotational mechanism"/>
    <property type="evidence" value="ECO:0007669"/>
    <property type="project" value="UniProtKB-UniRule"/>
</dbReference>
<dbReference type="Gene3D" id="2.60.15.10">
    <property type="entry name" value="F0F1 ATP synthase delta/epsilon subunit, N-terminal"/>
    <property type="match status" value="1"/>
</dbReference>
<comment type="subcellular location">
    <subcellularLocation>
        <location evidence="9">Cell membrane</location>
        <topology evidence="9">Peripheral membrane protein</topology>
    </subcellularLocation>
    <subcellularLocation>
        <location evidence="2">Endomembrane system</location>
        <topology evidence="2">Peripheral membrane protein</topology>
    </subcellularLocation>
</comment>
<dbReference type="PANTHER" id="PTHR13822:SF10">
    <property type="entry name" value="ATP SYNTHASE EPSILON CHAIN, CHLOROPLASTIC"/>
    <property type="match status" value="1"/>
</dbReference>
<evidence type="ECO:0000259" key="12">
    <source>
        <dbReference type="Pfam" id="PF02823"/>
    </source>
</evidence>
<keyword evidence="11" id="KW-0175">Coiled coil</keyword>
<dbReference type="Proteomes" id="UP000322876">
    <property type="component" value="Unassembled WGS sequence"/>
</dbReference>
<evidence type="ECO:0000256" key="11">
    <source>
        <dbReference type="SAM" id="Coils"/>
    </source>
</evidence>
<evidence type="ECO:0000256" key="5">
    <source>
        <dbReference type="ARBA" id="ARBA00023065"/>
    </source>
</evidence>
<name>A0A5A8F4T1_9BACT</name>
<evidence type="ECO:0000256" key="3">
    <source>
        <dbReference type="ARBA" id="ARBA00005712"/>
    </source>
</evidence>
<proteinExistence type="inferred from homology"/>
<evidence type="ECO:0000256" key="6">
    <source>
        <dbReference type="ARBA" id="ARBA00023136"/>
    </source>
</evidence>
<dbReference type="NCBIfam" id="TIGR01216">
    <property type="entry name" value="ATP_synt_epsi"/>
    <property type="match status" value="1"/>
</dbReference>
<evidence type="ECO:0000256" key="1">
    <source>
        <dbReference type="ARBA" id="ARBA00003543"/>
    </source>
</evidence>
<evidence type="ECO:0000313" key="13">
    <source>
        <dbReference type="EMBL" id="KAA0258496.1"/>
    </source>
</evidence>
<dbReference type="EMBL" id="VFJB01000004">
    <property type="protein sequence ID" value="KAA0258496.1"/>
    <property type="molecule type" value="Genomic_DNA"/>
</dbReference>
<accession>A0A5A8F4T1</accession>
<keyword evidence="4 9" id="KW-0813">Transport</keyword>
<dbReference type="SUPFAM" id="SSF51344">
    <property type="entry name" value="Epsilon subunit of F1F0-ATP synthase N-terminal domain"/>
    <property type="match status" value="1"/>
</dbReference>
<organism evidence="13 14">
    <name type="scientific">Deferribacter autotrophicus</name>
    <dbReference type="NCBI Taxonomy" id="500465"/>
    <lineage>
        <taxon>Bacteria</taxon>
        <taxon>Pseudomonadati</taxon>
        <taxon>Deferribacterota</taxon>
        <taxon>Deferribacteres</taxon>
        <taxon>Deferribacterales</taxon>
        <taxon>Deferribacteraceae</taxon>
        <taxon>Deferribacter</taxon>
    </lineage>
</organism>
<keyword evidence="5 9" id="KW-0406">Ion transport</keyword>
<evidence type="ECO:0000256" key="8">
    <source>
        <dbReference type="ARBA" id="ARBA00023310"/>
    </source>
</evidence>
<evidence type="ECO:0000256" key="2">
    <source>
        <dbReference type="ARBA" id="ARBA00004184"/>
    </source>
</evidence>
<evidence type="ECO:0000256" key="9">
    <source>
        <dbReference type="HAMAP-Rule" id="MF_00530"/>
    </source>
</evidence>
<keyword evidence="8 9" id="KW-0066">ATP synthesis</keyword>
<evidence type="ECO:0000313" key="14">
    <source>
        <dbReference type="Proteomes" id="UP000322876"/>
    </source>
</evidence>
<dbReference type="GO" id="GO:0045259">
    <property type="term" value="C:proton-transporting ATP synthase complex"/>
    <property type="evidence" value="ECO:0007669"/>
    <property type="project" value="UniProtKB-KW"/>
</dbReference>
<dbReference type="GO" id="GO:0005886">
    <property type="term" value="C:plasma membrane"/>
    <property type="evidence" value="ECO:0007669"/>
    <property type="project" value="UniProtKB-SubCell"/>
</dbReference>
<dbReference type="GO" id="GO:0012505">
    <property type="term" value="C:endomembrane system"/>
    <property type="evidence" value="ECO:0007669"/>
    <property type="project" value="UniProtKB-SubCell"/>
</dbReference>
<evidence type="ECO:0000256" key="10">
    <source>
        <dbReference type="RuleBase" id="RU003656"/>
    </source>
</evidence>
<evidence type="ECO:0000256" key="4">
    <source>
        <dbReference type="ARBA" id="ARBA00022448"/>
    </source>
</evidence>
<evidence type="ECO:0000256" key="7">
    <source>
        <dbReference type="ARBA" id="ARBA00023196"/>
    </source>
</evidence>
<dbReference type="AlphaFoldDB" id="A0A5A8F4T1"/>
<protein>
    <recommendedName>
        <fullName evidence="9">ATP synthase epsilon chain</fullName>
    </recommendedName>
    <alternativeName>
        <fullName evidence="9">ATP synthase F1 sector epsilon subunit</fullName>
    </alternativeName>
    <alternativeName>
        <fullName evidence="9">F-ATPase epsilon subunit</fullName>
    </alternativeName>
</protein>
<keyword evidence="9" id="KW-0375">Hydrogen ion transport</keyword>
<dbReference type="InterPro" id="IPR001469">
    <property type="entry name" value="ATP_synth_F1_dsu/esu"/>
</dbReference>
<feature type="coiled-coil region" evidence="11">
    <location>
        <begin position="82"/>
        <end position="111"/>
    </location>
</feature>
<dbReference type="NCBIfam" id="NF009980">
    <property type="entry name" value="PRK13446.1"/>
    <property type="match status" value="1"/>
</dbReference>
<dbReference type="OrthoDB" id="9799969at2"/>
<dbReference type="Pfam" id="PF02823">
    <property type="entry name" value="ATP-synt_DE_N"/>
    <property type="match status" value="1"/>
</dbReference>
<sequence>MADKLQFILVSPERELLNEEVDEVIAPGVEGDFGVLPGHTPFLTALRVGELVYKKDGREEYVAIDRGFLEVSDDKVTVLAESAELGREIDLEEAIRRKLEAEKALEAARREDEIKFRKVEAQLQRELLRISVAEKYRK</sequence>
<reference evidence="13 14" key="1">
    <citation type="submission" date="2019-06" db="EMBL/GenBank/DDBJ databases">
        <title>Genomic insights into carbon and energy metabolism of Deferribacter autotrophicus revealed new metabolic traits in the phylum Deferribacteres.</title>
        <authorList>
            <person name="Slobodkin A.I."/>
            <person name="Slobodkina G.B."/>
            <person name="Allioux M."/>
            <person name="Alain K."/>
            <person name="Jebbar M."/>
            <person name="Shadrin V."/>
            <person name="Kublanov I.V."/>
            <person name="Toshchakov S.V."/>
            <person name="Bonch-Osmolovskaya E.A."/>
        </authorList>
    </citation>
    <scope>NUCLEOTIDE SEQUENCE [LARGE SCALE GENOMIC DNA]</scope>
    <source>
        <strain evidence="13 14">SL50</strain>
    </source>
</reference>
<dbReference type="InterPro" id="IPR036771">
    <property type="entry name" value="ATPsynth_dsu/esu_N"/>
</dbReference>